<evidence type="ECO:0000313" key="2">
    <source>
        <dbReference type="EMBL" id="ERT04355.1"/>
    </source>
</evidence>
<dbReference type="EMBL" id="AUZM01000103">
    <property type="protein sequence ID" value="ERT04355.1"/>
    <property type="molecule type" value="Genomic_DNA"/>
</dbReference>
<proteinExistence type="predicted"/>
<organism evidence="2 3">
    <name type="scientific">Lyngbya aestuarii BL J</name>
    <dbReference type="NCBI Taxonomy" id="1348334"/>
    <lineage>
        <taxon>Bacteria</taxon>
        <taxon>Bacillati</taxon>
        <taxon>Cyanobacteriota</taxon>
        <taxon>Cyanophyceae</taxon>
        <taxon>Oscillatoriophycideae</taxon>
        <taxon>Oscillatoriales</taxon>
        <taxon>Microcoleaceae</taxon>
        <taxon>Lyngbya</taxon>
    </lineage>
</organism>
<dbReference type="PATRIC" id="fig|1348334.3.peg.5473"/>
<protein>
    <submittedName>
        <fullName evidence="2">Uncharacterized protein</fullName>
    </submittedName>
</protein>
<name>U7QBE2_9CYAN</name>
<evidence type="ECO:0000313" key="3">
    <source>
        <dbReference type="Proteomes" id="UP000017127"/>
    </source>
</evidence>
<keyword evidence="3" id="KW-1185">Reference proteome</keyword>
<dbReference type="OrthoDB" id="490326at2"/>
<evidence type="ECO:0000313" key="1">
    <source>
        <dbReference type="EMBL" id="ERT03562.1"/>
    </source>
</evidence>
<dbReference type="Proteomes" id="UP000017127">
    <property type="component" value="Unassembled WGS sequence"/>
</dbReference>
<dbReference type="EMBL" id="AUZM01000370">
    <property type="protein sequence ID" value="ERT03562.1"/>
    <property type="molecule type" value="Genomic_DNA"/>
</dbReference>
<reference evidence="2 3" key="1">
    <citation type="journal article" date="2013" name="Front. Microbiol.">
        <title>Comparative genomic analyses of the cyanobacterium, Lyngbya aestuarii BL J, a powerful hydrogen producer.</title>
        <authorList>
            <person name="Kothari A."/>
            <person name="Vaughn M."/>
            <person name="Garcia-Pichel F."/>
        </authorList>
    </citation>
    <scope>NUCLEOTIDE SEQUENCE [LARGE SCALE GENOMIC DNA]</scope>
    <source>
        <strain evidence="2 3">BL J</strain>
    </source>
</reference>
<comment type="caution">
    <text evidence="2">The sequence shown here is derived from an EMBL/GenBank/DDBJ whole genome shotgun (WGS) entry which is preliminary data.</text>
</comment>
<accession>U7QBE2</accession>
<sequence>MNNPHIPLSELHQQIDAGVKQAIANSIERHRKLGESISIWKDGKVVTLTADQIPPFSSTDQPQEQPR</sequence>
<dbReference type="AlphaFoldDB" id="U7QBE2"/>
<gene>
    <name evidence="2" type="ORF">M595_5701</name>
    <name evidence="1" type="ORF">M595_6500</name>
</gene>
<dbReference type="RefSeq" id="WP_023069379.1">
    <property type="nucleotide sequence ID" value="NZ_AUZM01000103.1"/>
</dbReference>